<evidence type="ECO:0000256" key="7">
    <source>
        <dbReference type="ARBA" id="ARBA00023065"/>
    </source>
</evidence>
<keyword evidence="6" id="KW-0408">Iron</keyword>
<evidence type="ECO:0000256" key="11">
    <source>
        <dbReference type="PROSITE-ProRule" id="PRU01360"/>
    </source>
</evidence>
<keyword evidence="15" id="KW-1185">Reference proteome</keyword>
<keyword evidence="5 11" id="KW-0812">Transmembrane</keyword>
<dbReference type="Gene3D" id="2.40.170.20">
    <property type="entry name" value="TonB-dependent receptor, beta-barrel domain"/>
    <property type="match status" value="1"/>
</dbReference>
<organism evidence="14 15">
    <name type="scientific">Lichenicoccus roseus</name>
    <dbReference type="NCBI Taxonomy" id="2683649"/>
    <lineage>
        <taxon>Bacteria</taxon>
        <taxon>Pseudomonadati</taxon>
        <taxon>Pseudomonadota</taxon>
        <taxon>Alphaproteobacteria</taxon>
        <taxon>Acetobacterales</taxon>
        <taxon>Acetobacteraceae</taxon>
        <taxon>Lichenicoccus</taxon>
    </lineage>
</organism>
<dbReference type="GO" id="GO:0006826">
    <property type="term" value="P:iron ion transport"/>
    <property type="evidence" value="ECO:0007669"/>
    <property type="project" value="UniProtKB-KW"/>
</dbReference>
<evidence type="ECO:0000256" key="9">
    <source>
        <dbReference type="ARBA" id="ARBA00023136"/>
    </source>
</evidence>
<dbReference type="GO" id="GO:0009279">
    <property type="term" value="C:cell outer membrane"/>
    <property type="evidence" value="ECO:0007669"/>
    <property type="project" value="UniProtKB-SubCell"/>
</dbReference>
<comment type="similarity">
    <text evidence="11">Belongs to the TonB-dependent receptor family.</text>
</comment>
<evidence type="ECO:0000256" key="1">
    <source>
        <dbReference type="ARBA" id="ARBA00004571"/>
    </source>
</evidence>
<evidence type="ECO:0000256" key="2">
    <source>
        <dbReference type="ARBA" id="ARBA00022448"/>
    </source>
</evidence>
<feature type="domain" description="TonB-dependent receptor plug" evidence="13">
    <location>
        <begin position="121"/>
        <end position="230"/>
    </location>
</feature>
<evidence type="ECO:0000256" key="3">
    <source>
        <dbReference type="ARBA" id="ARBA00022452"/>
    </source>
</evidence>
<keyword evidence="2 11" id="KW-0813">Transport</keyword>
<keyword evidence="9 11" id="KW-0472">Membrane</keyword>
<sequence length="831" mass="88632">MQPDDPSIGCSPAEAQRRRKAVGNMQTGDADIMTSRSQRHRSTRSRRTAGLQSWPLGFGLVVLTLASPLAAAQPQDAPSAGQPVTRGKTRPGSTPSPDVAKPGTQVEQIVVTVNKRRELARTVANSVTAISGSTLDRRQQISVQDLVAEVPGLSVEADQKTAVRIVLRGLNTGGGGTTVASVLDDVPINPEGAQNNASTNSPNLETFDLSRIEVLRGPQSSLYGATAEGGLIKYVTNPPVMNLYSGALEGGFNGVTGGGVGGSLKGFANLPIIKDQLAVRITAWNEWLPGYVDDPAAGKSNSNSGQQYGWRASALWTPSVLPGLSVRLTAERQTLIVNNADFVQVAGAAVTPLAPGGGQLSLVNGLRNNTLLTSPGQSEVGTYYANVSYDMDWATVTSITSYAFNNFSNHADTSNQNIAAGTSYSDYFGSVYGQPIDFYERQDSDTDKFNQELRIASDPGTRLFGRQFDWLGGFFFTRENEAFQQFFDARPTANLAQVLSPALGGATVGGPLSEYAFFGQVDYHLLPSFDVALGGRWSGNAQRSQASYGCCVLYGPTLYLPQISSNSHDALYSVEPRWRPTDNTMLYGRLATGYRPGGPNIPVPGVPGIPNTYQPDSDVSYEVGVRQDLFDKHVSVDVTGYWVNWHNVQIASIFNTPAGDFTVNGNAGSASSKGVEWDIAWVPVRGLTLEAVGDYADAHLDVDAPGLGGARGDALPYVPVMSGSLNADYNWHIDDKTAAFVSGSWSFVGTRYTSFSPTPAITSSHVPLPAYATGSIRLGLSRGAYRGELYVNNISNVLAFTYYSNTGGADQTGQATFIQPRTIGMLLRAAF</sequence>
<evidence type="ECO:0000256" key="6">
    <source>
        <dbReference type="ARBA" id="ARBA00023004"/>
    </source>
</evidence>
<dbReference type="InterPro" id="IPR039426">
    <property type="entry name" value="TonB-dep_rcpt-like"/>
</dbReference>
<comment type="caution">
    <text evidence="14">The sequence shown here is derived from an EMBL/GenBank/DDBJ whole genome shotgun (WGS) entry which is preliminary data.</text>
</comment>
<dbReference type="Proteomes" id="UP000305654">
    <property type="component" value="Unassembled WGS sequence"/>
</dbReference>
<protein>
    <submittedName>
        <fullName evidence="14">TonB-dependent receptor</fullName>
    </submittedName>
</protein>
<evidence type="ECO:0000256" key="4">
    <source>
        <dbReference type="ARBA" id="ARBA00022496"/>
    </source>
</evidence>
<evidence type="ECO:0000313" key="15">
    <source>
        <dbReference type="Proteomes" id="UP000305654"/>
    </source>
</evidence>
<dbReference type="PROSITE" id="PS52016">
    <property type="entry name" value="TONB_DEPENDENT_REC_3"/>
    <property type="match status" value="1"/>
</dbReference>
<dbReference type="InterPro" id="IPR036942">
    <property type="entry name" value="Beta-barrel_TonB_sf"/>
</dbReference>
<feature type="region of interest" description="Disordered" evidence="12">
    <location>
        <begin position="72"/>
        <end position="105"/>
    </location>
</feature>
<evidence type="ECO:0000259" key="13">
    <source>
        <dbReference type="Pfam" id="PF07715"/>
    </source>
</evidence>
<keyword evidence="8" id="KW-0798">TonB box</keyword>
<keyword evidence="7" id="KW-0406">Ion transport</keyword>
<proteinExistence type="inferred from homology"/>
<dbReference type="Pfam" id="PF07715">
    <property type="entry name" value="Plug"/>
    <property type="match status" value="1"/>
</dbReference>
<gene>
    <name evidence="14" type="ORF">FE263_06270</name>
</gene>
<dbReference type="PANTHER" id="PTHR32552">
    <property type="entry name" value="FERRICHROME IRON RECEPTOR-RELATED"/>
    <property type="match status" value="1"/>
</dbReference>
<evidence type="ECO:0000256" key="10">
    <source>
        <dbReference type="ARBA" id="ARBA00023237"/>
    </source>
</evidence>
<dbReference type="PANTHER" id="PTHR32552:SF81">
    <property type="entry name" value="TONB-DEPENDENT OUTER MEMBRANE RECEPTOR"/>
    <property type="match status" value="1"/>
</dbReference>
<keyword evidence="10 11" id="KW-0998">Cell outer membrane</keyword>
<keyword evidence="4" id="KW-0410">Iron transport</keyword>
<dbReference type="AlphaFoldDB" id="A0A5R9J5Z5"/>
<comment type="subcellular location">
    <subcellularLocation>
        <location evidence="1 11">Cell outer membrane</location>
        <topology evidence="1 11">Multi-pass membrane protein</topology>
    </subcellularLocation>
</comment>
<dbReference type="SUPFAM" id="SSF56935">
    <property type="entry name" value="Porins"/>
    <property type="match status" value="1"/>
</dbReference>
<evidence type="ECO:0000256" key="8">
    <source>
        <dbReference type="ARBA" id="ARBA00023077"/>
    </source>
</evidence>
<evidence type="ECO:0000313" key="14">
    <source>
        <dbReference type="EMBL" id="TLU73040.1"/>
    </source>
</evidence>
<keyword evidence="14" id="KW-0675">Receptor</keyword>
<feature type="compositionally biased region" description="Basic residues" evidence="12">
    <location>
        <begin position="37"/>
        <end position="47"/>
    </location>
</feature>
<reference evidence="14 15" key="1">
    <citation type="submission" date="2019-05" db="EMBL/GenBank/DDBJ databases">
        <authorList>
            <person name="Pankratov T."/>
            <person name="Grouzdev D."/>
        </authorList>
    </citation>
    <scope>NUCLEOTIDE SEQUENCE [LARGE SCALE GENOMIC DNA]</scope>
    <source>
        <strain evidence="14 15">KEBCLARHB70R</strain>
    </source>
</reference>
<name>A0A5R9J5Z5_9PROT</name>
<dbReference type="OrthoDB" id="7455607at2"/>
<dbReference type="InterPro" id="IPR012910">
    <property type="entry name" value="Plug_dom"/>
</dbReference>
<dbReference type="EMBL" id="VCDI01000002">
    <property type="protein sequence ID" value="TLU73040.1"/>
    <property type="molecule type" value="Genomic_DNA"/>
</dbReference>
<accession>A0A5R9J5Z5</accession>
<evidence type="ECO:0000256" key="5">
    <source>
        <dbReference type="ARBA" id="ARBA00022692"/>
    </source>
</evidence>
<evidence type="ECO:0000256" key="12">
    <source>
        <dbReference type="SAM" id="MobiDB-lite"/>
    </source>
</evidence>
<feature type="region of interest" description="Disordered" evidence="12">
    <location>
        <begin position="1"/>
        <end position="49"/>
    </location>
</feature>
<keyword evidence="3 11" id="KW-1134">Transmembrane beta strand</keyword>